<dbReference type="PANTHER" id="PTHR30441:SF4">
    <property type="entry name" value="PROTEIN ASMA"/>
    <property type="match status" value="1"/>
</dbReference>
<feature type="compositionally biased region" description="Basic and acidic residues" evidence="1">
    <location>
        <begin position="137"/>
        <end position="147"/>
    </location>
</feature>
<feature type="compositionally biased region" description="Basic residues" evidence="1">
    <location>
        <begin position="746"/>
        <end position="761"/>
    </location>
</feature>
<protein>
    <recommendedName>
        <fullName evidence="3">AsmA domain-containing protein</fullName>
    </recommendedName>
</protein>
<feature type="region of interest" description="Disordered" evidence="1">
    <location>
        <begin position="740"/>
        <end position="761"/>
    </location>
</feature>
<evidence type="ECO:0000256" key="2">
    <source>
        <dbReference type="SAM" id="Phobius"/>
    </source>
</evidence>
<reference evidence="4" key="1">
    <citation type="submission" date="2018-06" db="EMBL/GenBank/DDBJ databases">
        <authorList>
            <person name="Zhirakovskaya E."/>
        </authorList>
    </citation>
    <scope>NUCLEOTIDE SEQUENCE</scope>
</reference>
<dbReference type="Pfam" id="PF05170">
    <property type="entry name" value="AsmA"/>
    <property type="match status" value="1"/>
</dbReference>
<evidence type="ECO:0000259" key="3">
    <source>
        <dbReference type="Pfam" id="PF05170"/>
    </source>
</evidence>
<keyword evidence="2" id="KW-0812">Transmembrane</keyword>
<feature type="domain" description="AsmA" evidence="3">
    <location>
        <begin position="1"/>
        <end position="636"/>
    </location>
</feature>
<keyword evidence="2" id="KW-0472">Membrane</keyword>
<dbReference type="InterPro" id="IPR007844">
    <property type="entry name" value="AsmA"/>
</dbReference>
<dbReference type="AlphaFoldDB" id="A0A3B0X526"/>
<sequence>MGRLIKVFFVIVSVIFLAVLAFVATFDANNYKPQIIEQVENATGRTFIIEGDINLSVFPWIGLKVEGVSLGNETGFEEKTFAAIKQIDVMVNVMPLLKKEVEINTIRLNGLNVYLEIAKNKSNNWSSLSKASDVDETEKQNTDKPIENNKAVTSGKAPPAEESFSPLQSLKVEGFEFVDAMIHYHDRSSDTKATVSELNLTTSAITFDEPIDVQFGARIENNQPVIDARLKLNTQLTFNKDVTKFDLQDFIFTITAKANEFISQPEEIEIKSDIAVSIENQSLVLKGLQLSALGTTTLAEITVSQFLQTPTIQGSIEVQTFNARQVAKRVAIDLPPMSKADALQRVAIKTVIKLSGEKFQANKFNLTLDDSTLIGWIRVLDISKQQLRYDLIFDKLNINDYMPPVVEPVTNQVATNNIESESAAEANRNAAVEAGNEQIELPIEMMRKLDIEGDFKIASLTAKEYQIKNFLMRLKAHKGLINIKPLSLQVLQGKVDMGLVINVQKTKPSYAIKLDVNQVQIAPVANPFLVGAMGNKPLKMKGAVNVIMNVKTSGDSINQLKRASKGKIIFDMRRTEVNGFDPEFYMRSSVTEYIDSKGLDMSKTIMGNYKPREVTVFDKIYSTINLAKGKARTNDFLMSSKRVKVTAKGYVDIMKNSLDVISSVSLPRGKTVVEKILDDPMFVRVYGFFDALQYKLDTDRLKKSTTNVLKNQAKEKLNAEKKRLKVKLDAEKQRIKAKVDAERRRVKEKVKKKKKKERDKLKKKLKDKFKGLL</sequence>
<evidence type="ECO:0000256" key="1">
    <source>
        <dbReference type="SAM" id="MobiDB-lite"/>
    </source>
</evidence>
<keyword evidence="2" id="KW-1133">Transmembrane helix</keyword>
<dbReference type="EMBL" id="UOFD01000036">
    <property type="protein sequence ID" value="VAW51816.1"/>
    <property type="molecule type" value="Genomic_DNA"/>
</dbReference>
<feature type="transmembrane region" description="Helical" evidence="2">
    <location>
        <begin position="7"/>
        <end position="26"/>
    </location>
</feature>
<dbReference type="PANTHER" id="PTHR30441">
    <property type="entry name" value="DUF748 DOMAIN-CONTAINING PROTEIN"/>
    <property type="match status" value="1"/>
</dbReference>
<gene>
    <name evidence="4" type="ORF">MNBD_GAMMA06-2133</name>
</gene>
<dbReference type="GO" id="GO:0005886">
    <property type="term" value="C:plasma membrane"/>
    <property type="evidence" value="ECO:0007669"/>
    <property type="project" value="TreeGrafter"/>
</dbReference>
<evidence type="ECO:0000313" key="4">
    <source>
        <dbReference type="EMBL" id="VAW51816.1"/>
    </source>
</evidence>
<accession>A0A3B0X526</accession>
<dbReference type="GO" id="GO:0090313">
    <property type="term" value="P:regulation of protein targeting to membrane"/>
    <property type="evidence" value="ECO:0007669"/>
    <property type="project" value="TreeGrafter"/>
</dbReference>
<name>A0A3B0X526_9ZZZZ</name>
<dbReference type="InterPro" id="IPR052894">
    <property type="entry name" value="AsmA-related"/>
</dbReference>
<organism evidence="4">
    <name type="scientific">hydrothermal vent metagenome</name>
    <dbReference type="NCBI Taxonomy" id="652676"/>
    <lineage>
        <taxon>unclassified sequences</taxon>
        <taxon>metagenomes</taxon>
        <taxon>ecological metagenomes</taxon>
    </lineage>
</organism>
<feature type="region of interest" description="Disordered" evidence="1">
    <location>
        <begin position="126"/>
        <end position="163"/>
    </location>
</feature>
<proteinExistence type="predicted"/>